<dbReference type="PROSITE" id="PS51257">
    <property type="entry name" value="PROKAR_LIPOPROTEIN"/>
    <property type="match status" value="1"/>
</dbReference>
<dbReference type="EMBL" id="SMGG01000003">
    <property type="protein sequence ID" value="TCK61826.1"/>
    <property type="molecule type" value="Genomic_DNA"/>
</dbReference>
<accession>A0A4R1KBF9</accession>
<sequence length="62" mass="7048">MQKMLLLLLTVLTLTAGCSKRAWYNGFKSGHNYQCGNLEGDAREKCLQKGGMSYDKYQENLK</sequence>
<protein>
    <recommendedName>
        <fullName evidence="3">Lipoprotein</fullName>
    </recommendedName>
</protein>
<evidence type="ECO:0000313" key="1">
    <source>
        <dbReference type="EMBL" id="TCK61826.1"/>
    </source>
</evidence>
<name>A0A4R1KBF9_9BACT</name>
<evidence type="ECO:0008006" key="3">
    <source>
        <dbReference type="Google" id="ProtNLM"/>
    </source>
</evidence>
<organism evidence="1 2">
    <name type="scientific">Seleniivibrio woodruffii</name>
    <dbReference type="NCBI Taxonomy" id="1078050"/>
    <lineage>
        <taxon>Bacteria</taxon>
        <taxon>Pseudomonadati</taxon>
        <taxon>Deferribacterota</taxon>
        <taxon>Deferribacteres</taxon>
        <taxon>Deferribacterales</taxon>
        <taxon>Geovibrionaceae</taxon>
        <taxon>Seleniivibrio</taxon>
    </lineage>
</organism>
<dbReference type="AlphaFoldDB" id="A0A4R1KBF9"/>
<comment type="caution">
    <text evidence="1">The sequence shown here is derived from an EMBL/GenBank/DDBJ whole genome shotgun (WGS) entry which is preliminary data.</text>
</comment>
<reference evidence="1 2" key="1">
    <citation type="submission" date="2019-03" db="EMBL/GenBank/DDBJ databases">
        <title>Genomic Encyclopedia of Type Strains, Phase IV (KMG-IV): sequencing the most valuable type-strain genomes for metagenomic binning, comparative biology and taxonomic classification.</title>
        <authorList>
            <person name="Goeker M."/>
        </authorList>
    </citation>
    <scope>NUCLEOTIDE SEQUENCE [LARGE SCALE GENOMIC DNA]</scope>
    <source>
        <strain evidence="1 2">DSM 24984</strain>
    </source>
</reference>
<dbReference type="Proteomes" id="UP000294614">
    <property type="component" value="Unassembled WGS sequence"/>
</dbReference>
<keyword evidence="2" id="KW-1185">Reference proteome</keyword>
<dbReference type="RefSeq" id="WP_132871424.1">
    <property type="nucleotide sequence ID" value="NZ_SMGG01000003.1"/>
</dbReference>
<dbReference type="OrthoDB" id="6387823at2"/>
<proteinExistence type="predicted"/>
<evidence type="ECO:0000313" key="2">
    <source>
        <dbReference type="Proteomes" id="UP000294614"/>
    </source>
</evidence>
<gene>
    <name evidence="1" type="ORF">C8D98_0332</name>
</gene>